<evidence type="ECO:0000313" key="2">
    <source>
        <dbReference type="Proteomes" id="UP000009169"/>
    </source>
</evidence>
<gene>
    <name evidence="1" type="ORF">TEQG_03266</name>
</gene>
<dbReference type="EMBL" id="DS995732">
    <property type="protein sequence ID" value="EGE04236.1"/>
    <property type="molecule type" value="Genomic_DNA"/>
</dbReference>
<evidence type="ECO:0000313" key="1">
    <source>
        <dbReference type="EMBL" id="EGE04236.1"/>
    </source>
</evidence>
<reference evidence="2" key="1">
    <citation type="journal article" date="2012" name="MBio">
        <title>Comparative genome analysis of Trichophyton rubrum and related dermatophytes reveals candidate genes involved in infection.</title>
        <authorList>
            <person name="Martinez D.A."/>
            <person name="Oliver B.G."/>
            <person name="Graeser Y."/>
            <person name="Goldberg J.M."/>
            <person name="Li W."/>
            <person name="Martinez-Rossi N.M."/>
            <person name="Monod M."/>
            <person name="Shelest E."/>
            <person name="Barton R.C."/>
            <person name="Birch E."/>
            <person name="Brakhage A.A."/>
            <person name="Chen Z."/>
            <person name="Gurr S.J."/>
            <person name="Heiman D."/>
            <person name="Heitman J."/>
            <person name="Kosti I."/>
            <person name="Rossi A."/>
            <person name="Saif S."/>
            <person name="Samalova M."/>
            <person name="Saunders C.W."/>
            <person name="Shea T."/>
            <person name="Summerbell R.C."/>
            <person name="Xu J."/>
            <person name="Young S."/>
            <person name="Zeng Q."/>
            <person name="Birren B.W."/>
            <person name="Cuomo C.A."/>
            <person name="White T.C."/>
        </authorList>
    </citation>
    <scope>NUCLEOTIDE SEQUENCE [LARGE SCALE GENOMIC DNA]</scope>
    <source>
        <strain evidence="2">ATCC MYA-4606 / CBS 127.97</strain>
    </source>
</reference>
<organism evidence="1 2">
    <name type="scientific">Trichophyton equinum (strain ATCC MYA-4606 / CBS 127.97)</name>
    <name type="common">Horse ringworm fungus</name>
    <dbReference type="NCBI Taxonomy" id="559882"/>
    <lineage>
        <taxon>Eukaryota</taxon>
        <taxon>Fungi</taxon>
        <taxon>Dikarya</taxon>
        <taxon>Ascomycota</taxon>
        <taxon>Pezizomycotina</taxon>
        <taxon>Eurotiomycetes</taxon>
        <taxon>Eurotiomycetidae</taxon>
        <taxon>Onygenales</taxon>
        <taxon>Arthrodermataceae</taxon>
        <taxon>Trichophyton</taxon>
    </lineage>
</organism>
<name>F2PQR8_TRIEC</name>
<keyword evidence="2" id="KW-1185">Reference proteome</keyword>
<dbReference type="VEuPathDB" id="FungiDB:TEQG_03266"/>
<accession>F2PQR8</accession>
<proteinExistence type="predicted"/>
<dbReference type="Proteomes" id="UP000009169">
    <property type="component" value="Unassembled WGS sequence"/>
</dbReference>
<sequence>MTGLPLLISGTAIYCEVCVQRSNADAGSTGHEYVRVRPEQDQQLHATELSYECIDARLVTTAVRSTTPRYDFHEQIPSTPGETDFCLQKLRLCIVAWWLLRHPCCLFPQAAL</sequence>
<dbReference type="AlphaFoldDB" id="F2PQR8"/>
<protein>
    <submittedName>
        <fullName evidence="1">Uncharacterized protein</fullName>
    </submittedName>
</protein>
<dbReference type="HOGENOM" id="CLU_2147639_0_0_1"/>